<dbReference type="Proteomes" id="UP000195772">
    <property type="component" value="Unassembled WGS sequence"/>
</dbReference>
<protein>
    <recommendedName>
        <fullName evidence="3">DUF2764 family protein</fullName>
    </recommendedName>
</protein>
<dbReference type="AlphaFoldDB" id="A0A1Y3QXE9"/>
<evidence type="ECO:0000313" key="1">
    <source>
        <dbReference type="EMBL" id="OUN04334.1"/>
    </source>
</evidence>
<dbReference type="RefSeq" id="WP_087401242.1">
    <property type="nucleotide sequence ID" value="NZ_NFHB01000002.1"/>
</dbReference>
<evidence type="ECO:0000313" key="2">
    <source>
        <dbReference type="Proteomes" id="UP000195772"/>
    </source>
</evidence>
<dbReference type="OrthoDB" id="9813754at2"/>
<dbReference type="InterPro" id="IPR024492">
    <property type="entry name" value="DUF2764"/>
</dbReference>
<evidence type="ECO:0008006" key="3">
    <source>
        <dbReference type="Google" id="ProtNLM"/>
    </source>
</evidence>
<gene>
    <name evidence="1" type="ORF">B5G41_03220</name>
</gene>
<proteinExistence type="predicted"/>
<reference evidence="2" key="1">
    <citation type="submission" date="2017-04" db="EMBL/GenBank/DDBJ databases">
        <title>Function of individual gut microbiota members based on whole genome sequencing of pure cultures obtained from chicken caecum.</title>
        <authorList>
            <person name="Medvecky M."/>
            <person name="Cejkova D."/>
            <person name="Polansky O."/>
            <person name="Karasova D."/>
            <person name="Kubasova T."/>
            <person name="Cizek A."/>
            <person name="Rychlik I."/>
        </authorList>
    </citation>
    <scope>NUCLEOTIDE SEQUENCE [LARGE SCALE GENOMIC DNA]</scope>
    <source>
        <strain evidence="2">An90</strain>
    </source>
</reference>
<name>A0A1Y3QXE9_9BACT</name>
<organism evidence="1 2">
    <name type="scientific">Alistipes onderdonkii</name>
    <dbReference type="NCBI Taxonomy" id="328813"/>
    <lineage>
        <taxon>Bacteria</taxon>
        <taxon>Pseudomonadati</taxon>
        <taxon>Bacteroidota</taxon>
        <taxon>Bacteroidia</taxon>
        <taxon>Bacteroidales</taxon>
        <taxon>Rikenellaceae</taxon>
        <taxon>Alistipes</taxon>
    </lineage>
</organism>
<accession>A0A1Y3QXE9</accession>
<dbReference type="eggNOG" id="COG1527">
    <property type="taxonomic scope" value="Bacteria"/>
</dbReference>
<comment type="caution">
    <text evidence="1">The sequence shown here is derived from an EMBL/GenBank/DDBJ whole genome shotgun (WGS) entry which is preliminary data.</text>
</comment>
<dbReference type="EMBL" id="NFHB01000002">
    <property type="protein sequence ID" value="OUN04334.1"/>
    <property type="molecule type" value="Genomic_DNA"/>
</dbReference>
<dbReference type="Pfam" id="PF10962">
    <property type="entry name" value="DUF2764"/>
    <property type="match status" value="1"/>
</dbReference>
<sequence length="278" mass="30947">MFTTNYYCLVAGLKEYSLDADTKGFDAKAIVGEILEGVDGADADAVRLLYGYYDCENIASLRAGRSAHNPLGNFTREELEEEVKTPRHLPAPVARVLRAFADPEGEDAEEVDTAGRFETALFGAYYDACSRSRSRFLRAWSEFDRNLRNVTAAVTARAAGRPVEEVTVGGGDVVEQLERSSAADFGLRGELPYIDAVIAAVNDEANLVEKEHKIDLIRWNEAVELATFDYFDINSILSYLSRVNIVARWTQLDAVRGREMFERLMAELDGKGLIENKQ</sequence>